<dbReference type="Pfam" id="PF03795">
    <property type="entry name" value="YCII"/>
    <property type="match status" value="1"/>
</dbReference>
<evidence type="ECO:0000313" key="3">
    <source>
        <dbReference type="EMBL" id="MDN4597176.1"/>
    </source>
</evidence>
<feature type="domain" description="YCII-related" evidence="2">
    <location>
        <begin position="3"/>
        <end position="104"/>
    </location>
</feature>
<keyword evidence="4" id="KW-1185">Reference proteome</keyword>
<dbReference type="Proteomes" id="UP001174210">
    <property type="component" value="Unassembled WGS sequence"/>
</dbReference>
<dbReference type="EMBL" id="JAROCB010000002">
    <property type="protein sequence ID" value="MDN4597176.1"/>
    <property type="molecule type" value="Genomic_DNA"/>
</dbReference>
<comment type="similarity">
    <text evidence="1">Belongs to the YciI family.</text>
</comment>
<proteinExistence type="inferred from homology"/>
<reference evidence="3" key="1">
    <citation type="submission" date="2023-03" db="EMBL/GenBank/DDBJ databases">
        <title>MT1 and MT2 Draft Genomes of Novel Species.</title>
        <authorList>
            <person name="Venkateswaran K."/>
        </authorList>
    </citation>
    <scope>NUCLEOTIDE SEQUENCE</scope>
    <source>
        <strain evidence="3">F6_8S_P_1A</strain>
    </source>
</reference>
<dbReference type="InterPro" id="IPR005545">
    <property type="entry name" value="YCII"/>
</dbReference>
<dbReference type="InterPro" id="IPR011008">
    <property type="entry name" value="Dimeric_a/b-barrel"/>
</dbReference>
<evidence type="ECO:0000313" key="4">
    <source>
        <dbReference type="Proteomes" id="UP001174210"/>
    </source>
</evidence>
<dbReference type="SUPFAM" id="SSF54909">
    <property type="entry name" value="Dimeric alpha+beta barrel"/>
    <property type="match status" value="1"/>
</dbReference>
<name>A0ABT8IWI6_9MICO</name>
<accession>A0ABT8IWI6</accession>
<comment type="caution">
    <text evidence="3">The sequence shown here is derived from an EMBL/GenBank/DDBJ whole genome shotgun (WGS) entry which is preliminary data.</text>
</comment>
<dbReference type="PANTHER" id="PTHR35174">
    <property type="entry name" value="BLL7171 PROTEIN-RELATED"/>
    <property type="match status" value="1"/>
</dbReference>
<dbReference type="RefSeq" id="WP_301217919.1">
    <property type="nucleotide sequence ID" value="NZ_JAROCB010000002.1"/>
</dbReference>
<sequence>MPLYAIFIHFDPSAEHDAAELAEHDRHSDDLIRAGALVAAYALTPPETARSLRADGETDGPYTESKELIAGIGIVEASDREAALALARQNPAMRHGSGVEVREVAGAYLRETDTASASDVTAG</sequence>
<gene>
    <name evidence="3" type="ORF">P5G59_08495</name>
</gene>
<evidence type="ECO:0000256" key="1">
    <source>
        <dbReference type="ARBA" id="ARBA00007689"/>
    </source>
</evidence>
<protein>
    <submittedName>
        <fullName evidence="3">YciI family protein</fullName>
    </submittedName>
</protein>
<organism evidence="3 4">
    <name type="scientific">Leifsonia virtsii</name>
    <dbReference type="NCBI Taxonomy" id="3035915"/>
    <lineage>
        <taxon>Bacteria</taxon>
        <taxon>Bacillati</taxon>
        <taxon>Actinomycetota</taxon>
        <taxon>Actinomycetes</taxon>
        <taxon>Micrococcales</taxon>
        <taxon>Microbacteriaceae</taxon>
        <taxon>Leifsonia</taxon>
    </lineage>
</organism>
<dbReference type="Gene3D" id="3.30.70.1060">
    <property type="entry name" value="Dimeric alpha+beta barrel"/>
    <property type="match status" value="1"/>
</dbReference>
<evidence type="ECO:0000259" key="2">
    <source>
        <dbReference type="Pfam" id="PF03795"/>
    </source>
</evidence>